<dbReference type="NCBIfam" id="TIGR02937">
    <property type="entry name" value="sigma70-ECF"/>
    <property type="match status" value="1"/>
</dbReference>
<dbReference type="Pfam" id="PF08281">
    <property type="entry name" value="Sigma70_r4_2"/>
    <property type="match status" value="1"/>
</dbReference>
<dbReference type="EMBL" id="BAABGA010000009">
    <property type="protein sequence ID" value="GAA4446027.1"/>
    <property type="molecule type" value="Genomic_DNA"/>
</dbReference>
<dbReference type="Proteomes" id="UP001500840">
    <property type="component" value="Unassembled WGS sequence"/>
</dbReference>
<keyword evidence="3" id="KW-0731">Sigma factor</keyword>
<dbReference type="InterPro" id="IPR039425">
    <property type="entry name" value="RNA_pol_sigma-70-like"/>
</dbReference>
<dbReference type="InterPro" id="IPR013324">
    <property type="entry name" value="RNA_pol_sigma_r3/r4-like"/>
</dbReference>
<evidence type="ECO:0000256" key="2">
    <source>
        <dbReference type="ARBA" id="ARBA00023015"/>
    </source>
</evidence>
<name>A0ABP8M7R5_9BACT</name>
<proteinExistence type="inferred from homology"/>
<dbReference type="RefSeq" id="WP_345319328.1">
    <property type="nucleotide sequence ID" value="NZ_BAABGA010000009.1"/>
</dbReference>
<dbReference type="Gene3D" id="1.10.1740.10">
    <property type="match status" value="1"/>
</dbReference>
<dbReference type="InterPro" id="IPR007627">
    <property type="entry name" value="RNA_pol_sigma70_r2"/>
</dbReference>
<evidence type="ECO:0000256" key="1">
    <source>
        <dbReference type="ARBA" id="ARBA00010641"/>
    </source>
</evidence>
<dbReference type="SUPFAM" id="SSF88659">
    <property type="entry name" value="Sigma3 and sigma4 domains of RNA polymerase sigma factors"/>
    <property type="match status" value="1"/>
</dbReference>
<comment type="similarity">
    <text evidence="1">Belongs to the sigma-70 factor family. ECF subfamily.</text>
</comment>
<reference evidence="8" key="1">
    <citation type="journal article" date="2019" name="Int. J. Syst. Evol. Microbiol.">
        <title>The Global Catalogue of Microorganisms (GCM) 10K type strain sequencing project: providing services to taxonomists for standard genome sequencing and annotation.</title>
        <authorList>
            <consortium name="The Broad Institute Genomics Platform"/>
            <consortium name="The Broad Institute Genome Sequencing Center for Infectious Disease"/>
            <person name="Wu L."/>
            <person name="Ma J."/>
        </authorList>
    </citation>
    <scope>NUCLEOTIDE SEQUENCE [LARGE SCALE GENOMIC DNA]</scope>
    <source>
        <strain evidence="8">JCM 17759</strain>
    </source>
</reference>
<dbReference type="InterPro" id="IPR014284">
    <property type="entry name" value="RNA_pol_sigma-70_dom"/>
</dbReference>
<dbReference type="InterPro" id="IPR013325">
    <property type="entry name" value="RNA_pol_sigma_r2"/>
</dbReference>
<dbReference type="SUPFAM" id="SSF88946">
    <property type="entry name" value="Sigma2 domain of RNA polymerase sigma factors"/>
    <property type="match status" value="1"/>
</dbReference>
<evidence type="ECO:0000313" key="8">
    <source>
        <dbReference type="Proteomes" id="UP001500840"/>
    </source>
</evidence>
<dbReference type="Pfam" id="PF04542">
    <property type="entry name" value="Sigma70_r2"/>
    <property type="match status" value="1"/>
</dbReference>
<dbReference type="InterPro" id="IPR013249">
    <property type="entry name" value="RNA_pol_sigma70_r4_t2"/>
</dbReference>
<feature type="domain" description="RNA polymerase sigma-70 region 2" evidence="5">
    <location>
        <begin position="12"/>
        <end position="78"/>
    </location>
</feature>
<dbReference type="CDD" id="cd06171">
    <property type="entry name" value="Sigma70_r4"/>
    <property type="match status" value="1"/>
</dbReference>
<keyword evidence="2" id="KW-0805">Transcription regulation</keyword>
<keyword evidence="4" id="KW-0804">Transcription</keyword>
<evidence type="ECO:0000313" key="7">
    <source>
        <dbReference type="EMBL" id="GAA4446027.1"/>
    </source>
</evidence>
<sequence length="181" mass="20518">MDTKARTAFEILARENSRMLMVYLRSLVRDEAAVDDLFQEAMVVAWRRLDECDLDRPFGPWLRGIASRLVLAHYRKRKTAPVLLHEAVLQVVDRHFENINLLAGDTWDDKVAALRECIDALPERQKSVIGGRYFDGLSAAEVAERFELSLEACKKRLQRGRAMLAECLKTKGVLAASEATS</sequence>
<dbReference type="NCBIfam" id="TIGR02989">
    <property type="entry name" value="Sig-70_gvs1"/>
    <property type="match status" value="1"/>
</dbReference>
<feature type="domain" description="RNA polymerase sigma factor 70 region 4 type 2" evidence="6">
    <location>
        <begin position="113"/>
        <end position="164"/>
    </location>
</feature>
<organism evidence="7 8">
    <name type="scientific">Novipirellula rosea</name>
    <dbReference type="NCBI Taxonomy" id="1031540"/>
    <lineage>
        <taxon>Bacteria</taxon>
        <taxon>Pseudomonadati</taxon>
        <taxon>Planctomycetota</taxon>
        <taxon>Planctomycetia</taxon>
        <taxon>Pirellulales</taxon>
        <taxon>Pirellulaceae</taxon>
        <taxon>Novipirellula</taxon>
    </lineage>
</organism>
<dbReference type="InterPro" id="IPR014331">
    <property type="entry name" value="RNA_pol_sigma70_ECF_RHOBA"/>
</dbReference>
<protein>
    <submittedName>
        <fullName evidence="7">Sigma-70 family RNA polymerase sigma factor</fullName>
    </submittedName>
</protein>
<gene>
    <name evidence="7" type="ORF">GCM10023156_06310</name>
</gene>
<dbReference type="PANTHER" id="PTHR43133">
    <property type="entry name" value="RNA POLYMERASE ECF-TYPE SIGMA FACTO"/>
    <property type="match status" value="1"/>
</dbReference>
<comment type="caution">
    <text evidence="7">The sequence shown here is derived from an EMBL/GenBank/DDBJ whole genome shotgun (WGS) entry which is preliminary data.</text>
</comment>
<accession>A0ABP8M7R5</accession>
<dbReference type="Gene3D" id="1.10.10.10">
    <property type="entry name" value="Winged helix-like DNA-binding domain superfamily/Winged helix DNA-binding domain"/>
    <property type="match status" value="1"/>
</dbReference>
<evidence type="ECO:0000259" key="6">
    <source>
        <dbReference type="Pfam" id="PF08281"/>
    </source>
</evidence>
<evidence type="ECO:0000256" key="4">
    <source>
        <dbReference type="ARBA" id="ARBA00023163"/>
    </source>
</evidence>
<evidence type="ECO:0000256" key="3">
    <source>
        <dbReference type="ARBA" id="ARBA00023082"/>
    </source>
</evidence>
<keyword evidence="8" id="KW-1185">Reference proteome</keyword>
<dbReference type="InterPro" id="IPR036388">
    <property type="entry name" value="WH-like_DNA-bd_sf"/>
</dbReference>
<evidence type="ECO:0000259" key="5">
    <source>
        <dbReference type="Pfam" id="PF04542"/>
    </source>
</evidence>
<dbReference type="PANTHER" id="PTHR43133:SF51">
    <property type="entry name" value="RNA POLYMERASE SIGMA FACTOR"/>
    <property type="match status" value="1"/>
</dbReference>